<gene>
    <name evidence="2" type="ORF">NA56DRAFT_2534</name>
</gene>
<keyword evidence="3" id="KW-1185">Reference proteome</keyword>
<organism evidence="2 3">
    <name type="scientific">Hyaloscypha hepaticicola</name>
    <dbReference type="NCBI Taxonomy" id="2082293"/>
    <lineage>
        <taxon>Eukaryota</taxon>
        <taxon>Fungi</taxon>
        <taxon>Dikarya</taxon>
        <taxon>Ascomycota</taxon>
        <taxon>Pezizomycotina</taxon>
        <taxon>Leotiomycetes</taxon>
        <taxon>Helotiales</taxon>
        <taxon>Hyaloscyphaceae</taxon>
        <taxon>Hyaloscypha</taxon>
    </lineage>
</organism>
<evidence type="ECO:0000256" key="1">
    <source>
        <dbReference type="SAM" id="MobiDB-lite"/>
    </source>
</evidence>
<name>A0A2J6QPG7_9HELO</name>
<accession>A0A2J6QPG7</accession>
<sequence>MTHMPGPSLSGNIKVPTPASRGRNQGSILIINIQTDFSIADVLGASRNINRSLSRSAYAASAASRTSAEGSGVYMGRCKVKNAADLFYSFFSCQAGRNRSLKGFGVFFTFQNPKARLRAVELANVIASLPRRGDWLVILSCGVTPFRDGKKGQTSKTVCSKKKFREGGLWIEMKVLVSILVACGLLCMVRPCAGCLTKKFHGIYPPHQSHFDHQKINY</sequence>
<dbReference type="AlphaFoldDB" id="A0A2J6QPG7"/>
<feature type="region of interest" description="Disordered" evidence="1">
    <location>
        <begin position="1"/>
        <end position="20"/>
    </location>
</feature>
<evidence type="ECO:0000313" key="3">
    <source>
        <dbReference type="Proteomes" id="UP000235672"/>
    </source>
</evidence>
<dbReference type="EMBL" id="KZ613464">
    <property type="protein sequence ID" value="PMD28155.1"/>
    <property type="molecule type" value="Genomic_DNA"/>
</dbReference>
<reference evidence="2 3" key="1">
    <citation type="submission" date="2016-05" db="EMBL/GenBank/DDBJ databases">
        <title>A degradative enzymes factory behind the ericoid mycorrhizal symbiosis.</title>
        <authorList>
            <consortium name="DOE Joint Genome Institute"/>
            <person name="Martino E."/>
            <person name="Morin E."/>
            <person name="Grelet G."/>
            <person name="Kuo A."/>
            <person name="Kohler A."/>
            <person name="Daghino S."/>
            <person name="Barry K."/>
            <person name="Choi C."/>
            <person name="Cichocki N."/>
            <person name="Clum A."/>
            <person name="Copeland A."/>
            <person name="Hainaut M."/>
            <person name="Haridas S."/>
            <person name="Labutti K."/>
            <person name="Lindquist E."/>
            <person name="Lipzen A."/>
            <person name="Khouja H.-R."/>
            <person name="Murat C."/>
            <person name="Ohm R."/>
            <person name="Olson A."/>
            <person name="Spatafora J."/>
            <person name="Veneault-Fourrey C."/>
            <person name="Henrissat B."/>
            <person name="Grigoriev I."/>
            <person name="Martin F."/>
            <person name="Perotto S."/>
        </authorList>
    </citation>
    <scope>NUCLEOTIDE SEQUENCE [LARGE SCALE GENOMIC DNA]</scope>
    <source>
        <strain evidence="2 3">UAMH 7357</strain>
    </source>
</reference>
<evidence type="ECO:0000313" key="2">
    <source>
        <dbReference type="EMBL" id="PMD28155.1"/>
    </source>
</evidence>
<protein>
    <submittedName>
        <fullName evidence="2">Uncharacterized protein</fullName>
    </submittedName>
</protein>
<proteinExistence type="predicted"/>
<dbReference type="Proteomes" id="UP000235672">
    <property type="component" value="Unassembled WGS sequence"/>
</dbReference>